<dbReference type="SUPFAM" id="SSF51679">
    <property type="entry name" value="Bacterial luciferase-like"/>
    <property type="match status" value="1"/>
</dbReference>
<dbReference type="EMBL" id="JACHMF010000001">
    <property type="protein sequence ID" value="MBB4694041.1"/>
    <property type="molecule type" value="Genomic_DNA"/>
</dbReference>
<feature type="domain" description="Luciferase-like" evidence="5">
    <location>
        <begin position="18"/>
        <end position="218"/>
    </location>
</feature>
<keyword evidence="1" id="KW-0285">Flavoprotein</keyword>
<dbReference type="InterPro" id="IPR050172">
    <property type="entry name" value="SsuD_RutA_monooxygenase"/>
</dbReference>
<evidence type="ECO:0000256" key="1">
    <source>
        <dbReference type="ARBA" id="ARBA00022630"/>
    </source>
</evidence>
<keyword evidence="7" id="KW-1185">Reference proteome</keyword>
<dbReference type="Pfam" id="PF00296">
    <property type="entry name" value="Bac_luciferase"/>
    <property type="match status" value="1"/>
</dbReference>
<evidence type="ECO:0000259" key="5">
    <source>
        <dbReference type="Pfam" id="PF00296"/>
    </source>
</evidence>
<dbReference type="GO" id="GO:0046306">
    <property type="term" value="P:alkanesulfonate catabolic process"/>
    <property type="evidence" value="ECO:0007669"/>
    <property type="project" value="TreeGrafter"/>
</dbReference>
<evidence type="ECO:0000313" key="6">
    <source>
        <dbReference type="EMBL" id="MBB4694041.1"/>
    </source>
</evidence>
<dbReference type="AlphaFoldDB" id="A0A7W7CW07"/>
<keyword evidence="4" id="KW-0503">Monooxygenase</keyword>
<dbReference type="GO" id="GO:0008726">
    <property type="term" value="F:alkanesulfonate monooxygenase activity"/>
    <property type="evidence" value="ECO:0007669"/>
    <property type="project" value="TreeGrafter"/>
</dbReference>
<dbReference type="Gene3D" id="3.20.20.30">
    <property type="entry name" value="Luciferase-like domain"/>
    <property type="match status" value="1"/>
</dbReference>
<dbReference type="NCBIfam" id="TIGR03619">
    <property type="entry name" value="F420_Rv2161c"/>
    <property type="match status" value="1"/>
</dbReference>
<protein>
    <submittedName>
        <fullName evidence="6">Putative F420-dependent oxidoreductase</fullName>
    </submittedName>
</protein>
<organism evidence="6 7">
    <name type="scientific">Paractinoplanes abujensis</name>
    <dbReference type="NCBI Taxonomy" id="882441"/>
    <lineage>
        <taxon>Bacteria</taxon>
        <taxon>Bacillati</taxon>
        <taxon>Actinomycetota</taxon>
        <taxon>Actinomycetes</taxon>
        <taxon>Micromonosporales</taxon>
        <taxon>Micromonosporaceae</taxon>
        <taxon>Paractinoplanes</taxon>
    </lineage>
</organism>
<dbReference type="InterPro" id="IPR011251">
    <property type="entry name" value="Luciferase-like_dom"/>
</dbReference>
<evidence type="ECO:0000256" key="3">
    <source>
        <dbReference type="ARBA" id="ARBA00023002"/>
    </source>
</evidence>
<dbReference type="InterPro" id="IPR019921">
    <property type="entry name" value="Lucif-like_OxRdtase_Rv2161c"/>
</dbReference>
<dbReference type="InterPro" id="IPR036661">
    <property type="entry name" value="Luciferase-like_sf"/>
</dbReference>
<dbReference type="PANTHER" id="PTHR42847:SF4">
    <property type="entry name" value="ALKANESULFONATE MONOOXYGENASE-RELATED"/>
    <property type="match status" value="1"/>
</dbReference>
<evidence type="ECO:0000256" key="4">
    <source>
        <dbReference type="ARBA" id="ARBA00023033"/>
    </source>
</evidence>
<dbReference type="PANTHER" id="PTHR42847">
    <property type="entry name" value="ALKANESULFONATE MONOOXYGENASE"/>
    <property type="match status" value="1"/>
</dbReference>
<dbReference type="Proteomes" id="UP000542742">
    <property type="component" value="Unassembled WGS sequence"/>
</dbReference>
<comment type="caution">
    <text evidence="6">The sequence shown here is derived from an EMBL/GenBank/DDBJ whole genome shotgun (WGS) entry which is preliminary data.</text>
</comment>
<evidence type="ECO:0000256" key="2">
    <source>
        <dbReference type="ARBA" id="ARBA00022643"/>
    </source>
</evidence>
<evidence type="ECO:0000313" key="7">
    <source>
        <dbReference type="Proteomes" id="UP000542742"/>
    </source>
</evidence>
<dbReference type="RefSeq" id="WP_184952591.1">
    <property type="nucleotide sequence ID" value="NZ_BOMC01000052.1"/>
</dbReference>
<gene>
    <name evidence="6" type="ORF">BKA14_004189</name>
</gene>
<reference evidence="6 7" key="1">
    <citation type="submission" date="2020-08" db="EMBL/GenBank/DDBJ databases">
        <title>Sequencing the genomes of 1000 actinobacteria strains.</title>
        <authorList>
            <person name="Klenk H.-P."/>
        </authorList>
    </citation>
    <scope>NUCLEOTIDE SEQUENCE [LARGE SCALE GENOMIC DNA]</scope>
    <source>
        <strain evidence="6 7">DSM 45518</strain>
    </source>
</reference>
<name>A0A7W7CW07_9ACTN</name>
<keyword evidence="2" id="KW-0288">FMN</keyword>
<sequence length="276" mass="31390">MEFGVGYFPTHDGLRPGEIARRVEERGHSALFFAEHTHIPAARETPWPGGDRLPQKYWHTYDLFVALTAAAEATSRLRVGSGVCLVTERDPITTAKEVASVDHLSGGRFEFGVGLGWNREEMRNHGTDPRVRVPVMTERIQAMREIWRHDEATFHGRYVNFDRIWSWPKPAQRPHPPILIGGGGPTVLDRVLAYGDGWFPQWRDENVFERIVELRARADRYLQVQMLSVPPDPKALERCERAGIDRVSVWLPSGPWSIVEPALEKWEAAIGELTGR</sequence>
<accession>A0A7W7CW07</accession>
<proteinExistence type="predicted"/>
<keyword evidence="3" id="KW-0560">Oxidoreductase</keyword>